<dbReference type="Proteomes" id="UP001500889">
    <property type="component" value="Chromosome O"/>
</dbReference>
<protein>
    <submittedName>
        <fullName evidence="6">Eukaryotic translation initiation factor 4G</fullName>
    </submittedName>
</protein>
<accession>A0AAU9EXB5</accession>
<evidence type="ECO:0000256" key="4">
    <source>
        <dbReference type="SAM" id="MobiDB-lite"/>
    </source>
</evidence>
<reference evidence="6 7" key="1">
    <citation type="submission" date="2024-02" db="EMBL/GenBank/DDBJ databases">
        <title>A chromosome-level genome assembly of Drosophila madeirensis, a fruit fly species endemic to Madeira island.</title>
        <authorList>
            <person name="Tomihara K."/>
            <person name="Llopart A."/>
            <person name="Yamamoto D."/>
        </authorList>
    </citation>
    <scope>NUCLEOTIDE SEQUENCE [LARGE SCALE GENOMIC DNA]</scope>
    <source>
        <strain evidence="6 7">RF1</strain>
    </source>
</reference>
<dbReference type="InterPro" id="IPR003890">
    <property type="entry name" value="MIF4G-like_typ-3"/>
</dbReference>
<feature type="region of interest" description="Disordered" evidence="4">
    <location>
        <begin position="768"/>
        <end position="817"/>
    </location>
</feature>
<feature type="compositionally biased region" description="Low complexity" evidence="4">
    <location>
        <begin position="1794"/>
        <end position="1815"/>
    </location>
</feature>
<feature type="region of interest" description="Disordered" evidence="4">
    <location>
        <begin position="1"/>
        <end position="62"/>
    </location>
</feature>
<dbReference type="InterPro" id="IPR016024">
    <property type="entry name" value="ARM-type_fold"/>
</dbReference>
<organism evidence="6 7">
    <name type="scientific">Drosophila madeirensis</name>
    <name type="common">Fruit fly</name>
    <dbReference type="NCBI Taxonomy" id="30013"/>
    <lineage>
        <taxon>Eukaryota</taxon>
        <taxon>Metazoa</taxon>
        <taxon>Ecdysozoa</taxon>
        <taxon>Arthropoda</taxon>
        <taxon>Hexapoda</taxon>
        <taxon>Insecta</taxon>
        <taxon>Pterygota</taxon>
        <taxon>Neoptera</taxon>
        <taxon>Endopterygota</taxon>
        <taxon>Diptera</taxon>
        <taxon>Brachycera</taxon>
        <taxon>Muscomorpha</taxon>
        <taxon>Ephydroidea</taxon>
        <taxon>Drosophilidae</taxon>
        <taxon>Drosophila</taxon>
        <taxon>Sophophora</taxon>
    </lineage>
</organism>
<feature type="compositionally biased region" description="Low complexity" evidence="4">
    <location>
        <begin position="181"/>
        <end position="193"/>
    </location>
</feature>
<feature type="region of interest" description="Disordered" evidence="4">
    <location>
        <begin position="711"/>
        <end position="730"/>
    </location>
</feature>
<evidence type="ECO:0000256" key="2">
    <source>
        <dbReference type="ARBA" id="ARBA00022540"/>
    </source>
</evidence>
<feature type="region of interest" description="Disordered" evidence="4">
    <location>
        <begin position="936"/>
        <end position="988"/>
    </location>
</feature>
<feature type="compositionally biased region" description="Polar residues" evidence="4">
    <location>
        <begin position="194"/>
        <end position="211"/>
    </location>
</feature>
<feature type="domain" description="MI" evidence="5">
    <location>
        <begin position="1834"/>
        <end position="1959"/>
    </location>
</feature>
<feature type="region of interest" description="Disordered" evidence="4">
    <location>
        <begin position="842"/>
        <end position="901"/>
    </location>
</feature>
<evidence type="ECO:0000256" key="3">
    <source>
        <dbReference type="ARBA" id="ARBA00022917"/>
    </source>
</evidence>
<dbReference type="GO" id="GO:0003743">
    <property type="term" value="F:translation initiation factor activity"/>
    <property type="evidence" value="ECO:0007669"/>
    <property type="project" value="UniProtKB-KW"/>
</dbReference>
<feature type="region of interest" description="Disordered" evidence="4">
    <location>
        <begin position="1137"/>
        <end position="1220"/>
    </location>
</feature>
<feature type="compositionally biased region" description="Low complexity" evidence="4">
    <location>
        <begin position="36"/>
        <end position="62"/>
    </location>
</feature>
<feature type="compositionally biased region" description="Polar residues" evidence="4">
    <location>
        <begin position="861"/>
        <end position="887"/>
    </location>
</feature>
<feature type="compositionally biased region" description="Low complexity" evidence="4">
    <location>
        <begin position="1769"/>
        <end position="1779"/>
    </location>
</feature>
<feature type="compositionally biased region" description="Polar residues" evidence="4">
    <location>
        <begin position="1816"/>
        <end position="1827"/>
    </location>
</feature>
<feature type="compositionally biased region" description="Polar residues" evidence="4">
    <location>
        <begin position="719"/>
        <end position="730"/>
    </location>
</feature>
<name>A0AAU9EXB5_DROMD</name>
<dbReference type="PANTHER" id="PTHR23253">
    <property type="entry name" value="EUKARYOTIC TRANSLATION INITIATION FACTOR 4 GAMMA"/>
    <property type="match status" value="1"/>
</dbReference>
<dbReference type="PANTHER" id="PTHR23253:SF78">
    <property type="entry name" value="EUKARYOTIC TRANSLATION INITIATION FACTOR 4G1, ISOFORM B-RELATED"/>
    <property type="match status" value="1"/>
</dbReference>
<dbReference type="Gene3D" id="1.25.40.180">
    <property type="match status" value="3"/>
</dbReference>
<keyword evidence="7" id="KW-1185">Reference proteome</keyword>
<feature type="compositionally biased region" description="Low complexity" evidence="4">
    <location>
        <begin position="1385"/>
        <end position="1397"/>
    </location>
</feature>
<feature type="region of interest" description="Disordered" evidence="4">
    <location>
        <begin position="1649"/>
        <end position="1715"/>
    </location>
</feature>
<dbReference type="SMART" id="SM00544">
    <property type="entry name" value="MA3"/>
    <property type="match status" value="1"/>
</dbReference>
<feature type="region of interest" description="Disordered" evidence="4">
    <location>
        <begin position="1301"/>
        <end position="1349"/>
    </location>
</feature>
<feature type="compositionally biased region" description="Low complexity" evidence="4">
    <location>
        <begin position="1680"/>
        <end position="1699"/>
    </location>
</feature>
<feature type="region of interest" description="Disordered" evidence="4">
    <location>
        <begin position="1761"/>
        <end position="1832"/>
    </location>
</feature>
<evidence type="ECO:0000313" key="7">
    <source>
        <dbReference type="Proteomes" id="UP001500889"/>
    </source>
</evidence>
<keyword evidence="2 6" id="KW-0396">Initiation factor</keyword>
<dbReference type="Pfam" id="PF02854">
    <property type="entry name" value="MIF4G"/>
    <property type="match status" value="1"/>
</dbReference>
<feature type="region of interest" description="Disordered" evidence="4">
    <location>
        <begin position="298"/>
        <end position="324"/>
    </location>
</feature>
<feature type="region of interest" description="Disordered" evidence="4">
    <location>
        <begin position="1380"/>
        <end position="1400"/>
    </location>
</feature>
<feature type="compositionally biased region" description="Low complexity" evidence="4">
    <location>
        <begin position="1156"/>
        <end position="1186"/>
    </location>
</feature>
<sequence>MFLQTGGGGKGTRPQSTHHQNHNHHQTAHSHHHHLQQQQQQQTRSTLLHHPTQQQQQQQQTQIAQQDPQQVLALYVTNHSNLHQQQLLQQHQQQQQQQQQQVAAQHHLQQQQQQQHQQQQQQLHQQQQQVLYYPPPTYVAHPSGNNNACIGGGAGPQLSAAASNNSLVQHTHVGHGGHGNGVLSSSNSNTSLSRALNNTGMPPHFSQSAGLISTPGGNGSGAAPAAYQTTSYMPFSQVAQMMGMQPTVQFQNGAGAAQAAAFYTAAAQSHQKQLQTAAQQQQLNTGPPAGQIQYYQVPSNVNSGSNSHRGPRQRSATPQHQNYYPCTVVAPGTPRSPMVGQTAPGSVAPMMAARNGALNGPSAYHIQPNFIPGLALGPPTGMNAAQMLTVPPTTTTPGGGVGAGLHAYNPHMQPTSNAPPALAGANVPGVVPPGVGVSVAGVATAVQSGVTGVPAVAGGGFTTGSPLVAPQAAAVVVGQPLAIVPEKVRERRHAIPIIHPDTYEVLDTSSSVFVKKETSPDTTLTPDTSQDNETLAQYQVLSPILMAVDSSSNSLLPPELDDGTGLMVDEPSPDKIDGLVFVNLDGDQDGNSPVSMPPCTTDKEQISTIVKDILANASHVADDHLSFWQSSDVDNVPATRDSKESNSSESVDEREEEQPQQQQQQHNQQPRPKSANKQSTATPASIANDVAEAAATGKSRVNILSRNESMLASEEAKTQEQQQLTAQKNTKSIATTAAPIPTEASVEPLISISEKPANVPRPLLQRISSSTTTSGTSSSAASTPTHQPKQTQQQRKQLQQQQQQHNQAGGRSGPVAYAQPLTRMSPAVALLTGATIINPISKKHRKAVKRAKEIEKKKVNKPTSTTSYNSDQSQGSSVIHSPSGSLQASETATNTSNNSAASEITLTEETAAAAAGGILLADTSKGEAEAAAGAIVEEKAQPTTDKLSASSSNNSSVSSSLSDKPQHVQPKEEAPQIGQNNNNNDENDEVIANEKPEEKQHIPIDEIVSKFLQTNSPNKYTENTQEGETPPQLQFLNSSGSTCGEEESSQSMVQCSVEQSKSEESVAVADLKFGDFNDDSREIETTASSFICSSTWSSTTVTEPSEDPRDELSSHSSHISVPCVDTAVAAALVAITESSSSTTTSNDYVDCAPKQSTTTTDISTAISSSGSSAGRNSSSTSSSKKSSPVHNRRKHADSPKPRGGGKKQQHEELPPASPVTDTTAVKLIRYSMDELRKLCELPVSQKPPLVPCQKGDCISQLFVSRMIIHPHAHVQHHNHQQQQHLPQFQHMNFNESMDFVPGKRGRGHGGSNKKHHDGGHQQMASGSGNMMGNMGAASSSSGGSSSSNQRHMDIIRVQLSLKEEIKLSECENAWQPEPLRRKAPAAVSGDASASAGGSEDDGDIDGVLKKVRGILNKLTPDNFDVLLKEMSSIKMDTESKMTNVMLLIFEKTISEPNFAPTYARFCKVLFHEIKAENKSLFTSSLISRIQHEFESNVNDANAKTKKLQPTLDKMNQSTDATRKAELRAEMEDLEYQFRRRAWGTVRFIGELYKLQSLTSDRVLHCVESLLEHGCEEKLEYMCKLLTTVGHLLESTLPDQYQLRDRNEKIFRRIQDIVNRSRGTAQRQPQFKISSRVRFMMQDVLDLRGRNWDQPVTPQQLSGRQRHKQQQQHDDSKDQQQQHGGRGNSGSQAGSFQQQKQHQHSGGHGHDSSNYFLQKMPNKQQQDNQALSIDLNKLRFNTSNANDDSSAKLGNSSHYQWRNVSNRPVSGTSSGGPPTSLLKRATPGGQNITYSPYQQQQSQPSSAGAAPQPASSNRNSSQEPSQNHAPLDGKQCQDLISKLVDEAINERNWQPEVLKMWRSHQSKHHAAVVHYLLGNYLHQGTVRQQQRLACANVFAFLMTKEAVDKATFAQAYAKFGEGLPELLVDVPKCMGYLFEFVGPIMHAGRLDLKDVWQRRWQDNFEVTQCFVFAFVNYFVREFGAGYIRKLWHSDLKLDRGQIFWGDCRKHRDFVKTNKFFFLDPSQGQTGGGQRVKLTPLQRSPEDHVVRIRYLLGQSGDMAMDYINTNVGITVDFVRELTRFLCCDIALTVIATTNNNKAPGKGGSQSSSTSLQLNAECFRNRCTPLLRLCIDAKEPLDIACIDATVNSLQEHFMTELEDEMAACETICNAFSVLYDSEVIPKESFEKWYKLEVEHSSRNRRPFIDKLRSFIEDL</sequence>
<proteinExistence type="inferred from homology"/>
<dbReference type="SMART" id="SM00543">
    <property type="entry name" value="MIF4G"/>
    <property type="match status" value="1"/>
</dbReference>
<dbReference type="GO" id="GO:0003729">
    <property type="term" value="F:mRNA binding"/>
    <property type="evidence" value="ECO:0007669"/>
    <property type="project" value="TreeGrafter"/>
</dbReference>
<feature type="compositionally biased region" description="Basic residues" evidence="4">
    <location>
        <begin position="19"/>
        <end position="35"/>
    </location>
</feature>
<comment type="similarity">
    <text evidence="1">Belongs to the eukaryotic initiation factor 4G family.</text>
</comment>
<feature type="compositionally biased region" description="Basic and acidic residues" evidence="4">
    <location>
        <begin position="964"/>
        <end position="974"/>
    </location>
</feature>
<feature type="region of interest" description="Disordered" evidence="4">
    <location>
        <begin position="633"/>
        <end position="683"/>
    </location>
</feature>
<dbReference type="EMBL" id="AP029263">
    <property type="protein sequence ID" value="BFF91518.1"/>
    <property type="molecule type" value="Genomic_DNA"/>
</dbReference>
<feature type="compositionally biased region" description="Gly residues" evidence="4">
    <location>
        <begin position="1"/>
        <end position="11"/>
    </location>
</feature>
<feature type="compositionally biased region" description="Low complexity" evidence="4">
    <location>
        <begin position="888"/>
        <end position="901"/>
    </location>
</feature>
<evidence type="ECO:0000256" key="1">
    <source>
        <dbReference type="ARBA" id="ARBA00005775"/>
    </source>
</evidence>
<feature type="compositionally biased region" description="Low complexity" evidence="4">
    <location>
        <begin position="947"/>
        <end position="962"/>
    </location>
</feature>
<evidence type="ECO:0000259" key="5">
    <source>
        <dbReference type="PROSITE" id="PS51366"/>
    </source>
</evidence>
<dbReference type="SUPFAM" id="SSF48371">
    <property type="entry name" value="ARM repeat"/>
    <property type="match status" value="2"/>
</dbReference>
<evidence type="ECO:0000313" key="6">
    <source>
        <dbReference type="EMBL" id="BFF91518.1"/>
    </source>
</evidence>
<dbReference type="Pfam" id="PF02847">
    <property type="entry name" value="MA3"/>
    <property type="match status" value="1"/>
</dbReference>
<feature type="compositionally biased region" description="Low complexity" evidence="4">
    <location>
        <begin position="659"/>
        <end position="672"/>
    </location>
</feature>
<feature type="compositionally biased region" description="Basic and acidic residues" evidence="4">
    <location>
        <begin position="1670"/>
        <end position="1679"/>
    </location>
</feature>
<feature type="region of interest" description="Disordered" evidence="4">
    <location>
        <begin position="170"/>
        <end position="222"/>
    </location>
</feature>
<dbReference type="PROSITE" id="PS51366">
    <property type="entry name" value="MI"/>
    <property type="match status" value="1"/>
</dbReference>
<gene>
    <name evidence="6" type="ORF">DMAD_09780</name>
</gene>
<dbReference type="GO" id="GO:0016281">
    <property type="term" value="C:eukaryotic translation initiation factor 4F complex"/>
    <property type="evidence" value="ECO:0007669"/>
    <property type="project" value="TreeGrafter"/>
</dbReference>
<feature type="compositionally biased region" description="Basic residues" evidence="4">
    <location>
        <begin position="1303"/>
        <end position="1317"/>
    </location>
</feature>
<feature type="region of interest" description="Disordered" evidence="4">
    <location>
        <begin position="1097"/>
        <end position="1118"/>
    </location>
</feature>
<feature type="compositionally biased region" description="Low complexity" evidence="4">
    <location>
        <begin position="1323"/>
        <end position="1348"/>
    </location>
</feature>
<feature type="compositionally biased region" description="Low complexity" evidence="4">
    <location>
        <begin position="768"/>
        <end position="807"/>
    </location>
</feature>
<keyword evidence="3" id="KW-0648">Protein biosynthesis</keyword>
<dbReference type="InterPro" id="IPR003891">
    <property type="entry name" value="Initiation_fac_eIF4g_MI"/>
</dbReference>